<dbReference type="Proteomes" id="UP000297567">
    <property type="component" value="Unassembled WGS sequence"/>
</dbReference>
<accession>A0A4Z1AAX1</accession>
<comment type="caution">
    <text evidence="1">The sequence shown here is derived from an EMBL/GenBank/DDBJ whole genome shotgun (WGS) entry which is preliminary data.</text>
</comment>
<evidence type="ECO:0000313" key="1">
    <source>
        <dbReference type="EMBL" id="TGL74190.1"/>
    </source>
</evidence>
<sequence length="148" mass="17011">MCICFSIGNCGSSLPKTNLEERKQFLKAVGLPILVSIQPRHNKDKKELQLFIKTENLTKVNISKFQILFFASDGNRQLLIPDESKTPELICSIQKKIQPNSIYKCLVGPYVFTQLWNSIQVQSISFTTEDQIRHVIDEEDLNDVILWL</sequence>
<name>A0A4Z1AAX1_9LEPT</name>
<gene>
    <name evidence="1" type="ORF">EHQ62_03520</name>
</gene>
<organism evidence="1 2">
    <name type="scientific">Leptospira jelokensis</name>
    <dbReference type="NCBI Taxonomy" id="2484931"/>
    <lineage>
        <taxon>Bacteria</taxon>
        <taxon>Pseudomonadati</taxon>
        <taxon>Spirochaetota</taxon>
        <taxon>Spirochaetia</taxon>
        <taxon>Leptospirales</taxon>
        <taxon>Leptospiraceae</taxon>
        <taxon>Leptospira</taxon>
    </lineage>
</organism>
<protein>
    <submittedName>
        <fullName evidence="1">Uncharacterized protein</fullName>
    </submittedName>
</protein>
<reference evidence="1" key="1">
    <citation type="journal article" date="2019" name="PLoS Negl. Trop. Dis.">
        <title>Revisiting the worldwide diversity of Leptospira species in the environment.</title>
        <authorList>
            <person name="Vincent A.T."/>
            <person name="Schiettekatte O."/>
            <person name="Bourhy P."/>
            <person name="Veyrier F.J."/>
            <person name="Picardeau M."/>
        </authorList>
    </citation>
    <scope>NUCLEOTIDE SEQUENCE [LARGE SCALE GENOMIC DNA]</scope>
    <source>
        <strain evidence="1">201702451</strain>
    </source>
</reference>
<keyword evidence="2" id="KW-1185">Reference proteome</keyword>
<evidence type="ECO:0000313" key="2">
    <source>
        <dbReference type="Proteomes" id="UP000297567"/>
    </source>
</evidence>
<dbReference type="EMBL" id="RQGH01000009">
    <property type="protein sequence ID" value="TGL74190.1"/>
    <property type="molecule type" value="Genomic_DNA"/>
</dbReference>
<proteinExistence type="predicted"/>
<dbReference type="AlphaFoldDB" id="A0A4Z1AAX1"/>